<name>L7UNV6_MYXSD</name>
<protein>
    <submittedName>
        <fullName evidence="1">Uncharacterized protein</fullName>
    </submittedName>
</protein>
<dbReference type="OrthoDB" id="262740at2"/>
<dbReference type="Proteomes" id="UP000011131">
    <property type="component" value="Chromosome"/>
</dbReference>
<dbReference type="EMBL" id="CP004025">
    <property type="protein sequence ID" value="AGC48174.1"/>
    <property type="molecule type" value="Genomic_DNA"/>
</dbReference>
<dbReference type="RefSeq" id="WP_015352428.1">
    <property type="nucleotide sequence ID" value="NC_020126.1"/>
</dbReference>
<dbReference type="KEGG" id="msd:MYSTI_06901"/>
<keyword evidence="2" id="KW-1185">Reference proteome</keyword>
<sequence>MLPSVILTMLAGPAVPLPAPDLAAVLDSASVSHSDEGRSTFQVVFRALRDATTGLLDHPLLLSQRLKVGTRLVLMVTVNAIPQVLMDGIITHQQLNPGDKPGSGSITVTGEDLGVLLDQIELRMPFPGNDTALAYLLLAPYAAVGLVPLVLPPPTDIPPDPTREIPHPQGTAWAILSEKARQHSCSFFIFPGPLPGQSTAYFGPRIPAFIPQRALTTGMGAANTVTSISFQHDGTTSTQVVGLVQDDSPAVTLPPLPVYGVPVLTPPLATLPSLYVNQPIVKLKYLEPTTRSNYVRALLQASSETTSSTVKAVTASGELDTARYGMVLYARQLVGVRGAGYSFDGLYYVKSVSHTIKRGEYKQSFQLSREGLGSTVPAVIP</sequence>
<organism evidence="1 2">
    <name type="scientific">Myxococcus stipitatus (strain DSM 14675 / JCM 12634 / Mx s8)</name>
    <dbReference type="NCBI Taxonomy" id="1278073"/>
    <lineage>
        <taxon>Bacteria</taxon>
        <taxon>Pseudomonadati</taxon>
        <taxon>Myxococcota</taxon>
        <taxon>Myxococcia</taxon>
        <taxon>Myxococcales</taxon>
        <taxon>Cystobacterineae</taxon>
        <taxon>Myxococcaceae</taxon>
        <taxon>Myxococcus</taxon>
    </lineage>
</organism>
<proteinExistence type="predicted"/>
<dbReference type="PATRIC" id="fig|1278073.3.peg.7007"/>
<dbReference type="HOGENOM" id="CLU_730987_0_0_7"/>
<reference evidence="1 2" key="1">
    <citation type="journal article" date="2013" name="Genome Announc.">
        <title>Complete genome sequence of Myxococcus stipitatus strain DSM 14675, a fruiting myxobacterium.</title>
        <authorList>
            <person name="Huntley S."/>
            <person name="Kneip S."/>
            <person name="Treuner-Lange A."/>
            <person name="Sogaard-Andersen L."/>
        </authorList>
    </citation>
    <scope>NUCLEOTIDE SEQUENCE [LARGE SCALE GENOMIC DNA]</scope>
    <source>
        <strain evidence="2">DSM 14675 / JCM 12634 / Mx s8</strain>
    </source>
</reference>
<dbReference type="AlphaFoldDB" id="L7UNV6"/>
<dbReference type="eggNOG" id="COG3500">
    <property type="taxonomic scope" value="Bacteria"/>
</dbReference>
<gene>
    <name evidence="1" type="ordered locus">MYSTI_06901</name>
</gene>
<evidence type="ECO:0000313" key="2">
    <source>
        <dbReference type="Proteomes" id="UP000011131"/>
    </source>
</evidence>
<accession>L7UNV6</accession>
<dbReference type="STRING" id="1278073.MYSTI_06901"/>
<evidence type="ECO:0000313" key="1">
    <source>
        <dbReference type="EMBL" id="AGC48174.1"/>
    </source>
</evidence>